<evidence type="ECO:0000313" key="2">
    <source>
        <dbReference type="EMBL" id="KAK9803898.1"/>
    </source>
</evidence>
<dbReference type="EMBL" id="JALJOR010000019">
    <property type="protein sequence ID" value="KAK9803898.1"/>
    <property type="molecule type" value="Genomic_DNA"/>
</dbReference>
<feature type="region of interest" description="Disordered" evidence="1">
    <location>
        <begin position="237"/>
        <end position="261"/>
    </location>
</feature>
<dbReference type="InterPro" id="IPR003903">
    <property type="entry name" value="UIM_dom"/>
</dbReference>
<keyword evidence="3" id="KW-1185">Reference proteome</keyword>
<accession>A0AAW1P1L1</accession>
<name>A0AAW1P1L1_9CHLO</name>
<evidence type="ECO:0000313" key="3">
    <source>
        <dbReference type="Proteomes" id="UP001489004"/>
    </source>
</evidence>
<evidence type="ECO:0000256" key="1">
    <source>
        <dbReference type="SAM" id="MobiDB-lite"/>
    </source>
</evidence>
<dbReference type="PROSITE" id="PS50330">
    <property type="entry name" value="UIM"/>
    <property type="match status" value="1"/>
</dbReference>
<feature type="compositionally biased region" description="Acidic residues" evidence="1">
    <location>
        <begin position="250"/>
        <end position="260"/>
    </location>
</feature>
<dbReference type="AlphaFoldDB" id="A0AAW1P1L1"/>
<dbReference type="Proteomes" id="UP001489004">
    <property type="component" value="Unassembled WGS sequence"/>
</dbReference>
<sequence length="623" mass="65439">MDNTPRPGVVPAISVGHVYMVSPAASLRLAFDVGDDTPTSALMPRVLRRPLSLAVASLDYLFSTHGKLPLFTTKAAAEKHGAKMAVDRVAALHERYEASNQAGSRSGSSWGSAADDEQIQQAMRLSTGNQARRSSGRKRRSSSHQVQPPSVGPACSAGESAYEGTVPVFSIPGITLTLLTTLGPVEFRPLFLSKDQLDLAVVAVRKLVQHGYLARRRLDRLNRRRMVERSAAAMAGFGGGLPGGGPASLAEDDDLEAEEPPEVRQFMEELGAPEAAAGGSLPGPRGLLGFLGATACGCVSAAAALAQGVGDVADAAVCHSQLGRRLLRLDMAPIVHAHPLRDVIDATRERNAAHLAAHPELLEDSGPADEPPADQPEPEAGTAPDTAVKDSEQQTGGDPDTAFPAAGSRVEAAASSSRGAQDANPKHSQSPVPDVGAVDAAGLPSGTPQVPALPPSGLPQVPAPPDGNSPLSRSEQWRRVMRSILEQQRRQAAAEAQQAQQAQVDWPAFNSSLVEGVHMGMQQVFTHLLAAQIGLTLGPEQGFHVQEWRPQAGKADAADNGRDEPPAENRLNLDLRQVFGHPSALVGASQGSREALQGMVLVNTVLESDLTPQERCNGAATHY</sequence>
<comment type="caution">
    <text evidence="2">The sequence shown here is derived from an EMBL/GenBank/DDBJ whole genome shotgun (WGS) entry which is preliminary data.</text>
</comment>
<feature type="compositionally biased region" description="Pro residues" evidence="1">
    <location>
        <begin position="451"/>
        <end position="467"/>
    </location>
</feature>
<feature type="region of interest" description="Disordered" evidence="1">
    <location>
        <begin position="359"/>
        <end position="474"/>
    </location>
</feature>
<reference evidence="2 3" key="1">
    <citation type="journal article" date="2024" name="Nat. Commun.">
        <title>Phylogenomics reveals the evolutionary origins of lichenization in chlorophyte algae.</title>
        <authorList>
            <person name="Puginier C."/>
            <person name="Libourel C."/>
            <person name="Otte J."/>
            <person name="Skaloud P."/>
            <person name="Haon M."/>
            <person name="Grisel S."/>
            <person name="Petersen M."/>
            <person name="Berrin J.G."/>
            <person name="Delaux P.M."/>
            <person name="Dal Grande F."/>
            <person name="Keller J."/>
        </authorList>
    </citation>
    <scope>NUCLEOTIDE SEQUENCE [LARGE SCALE GENOMIC DNA]</scope>
    <source>
        <strain evidence="2 3">SAG 2043</strain>
    </source>
</reference>
<feature type="region of interest" description="Disordered" evidence="1">
    <location>
        <begin position="124"/>
        <end position="157"/>
    </location>
</feature>
<organism evidence="2 3">
    <name type="scientific">[Myrmecia] bisecta</name>
    <dbReference type="NCBI Taxonomy" id="41462"/>
    <lineage>
        <taxon>Eukaryota</taxon>
        <taxon>Viridiplantae</taxon>
        <taxon>Chlorophyta</taxon>
        <taxon>core chlorophytes</taxon>
        <taxon>Trebouxiophyceae</taxon>
        <taxon>Trebouxiales</taxon>
        <taxon>Trebouxiaceae</taxon>
        <taxon>Myrmecia</taxon>
    </lineage>
</organism>
<feature type="compositionally biased region" description="Gly residues" evidence="1">
    <location>
        <begin position="237"/>
        <end position="246"/>
    </location>
</feature>
<protein>
    <submittedName>
        <fullName evidence="2">Uncharacterized protein</fullName>
    </submittedName>
</protein>
<proteinExistence type="predicted"/>
<gene>
    <name evidence="2" type="ORF">WJX72_003071</name>
</gene>